<dbReference type="GO" id="GO:0005524">
    <property type="term" value="F:ATP binding"/>
    <property type="evidence" value="ECO:0007669"/>
    <property type="project" value="InterPro"/>
</dbReference>
<dbReference type="CDD" id="cd00009">
    <property type="entry name" value="AAA"/>
    <property type="match status" value="1"/>
</dbReference>
<dbReference type="InterPro" id="IPR002611">
    <property type="entry name" value="IstB_ATP-bd"/>
</dbReference>
<evidence type="ECO:0000259" key="1">
    <source>
        <dbReference type="SMART" id="SM00382"/>
    </source>
</evidence>
<organism evidence="2 3">
    <name type="scientific">Heliorestis convoluta</name>
    <dbReference type="NCBI Taxonomy" id="356322"/>
    <lineage>
        <taxon>Bacteria</taxon>
        <taxon>Bacillati</taxon>
        <taxon>Bacillota</taxon>
        <taxon>Clostridia</taxon>
        <taxon>Eubacteriales</taxon>
        <taxon>Heliobacteriaceae</taxon>
        <taxon>Heliorestis</taxon>
    </lineage>
</organism>
<evidence type="ECO:0000313" key="3">
    <source>
        <dbReference type="Proteomes" id="UP000366051"/>
    </source>
</evidence>
<dbReference type="OrthoDB" id="9776217at2"/>
<dbReference type="Proteomes" id="UP000366051">
    <property type="component" value="Chromosome"/>
</dbReference>
<dbReference type="Gene3D" id="3.40.50.300">
    <property type="entry name" value="P-loop containing nucleotide triphosphate hydrolases"/>
    <property type="match status" value="1"/>
</dbReference>
<dbReference type="EMBL" id="CP045875">
    <property type="protein sequence ID" value="QGG47041.1"/>
    <property type="molecule type" value="Genomic_DNA"/>
</dbReference>
<evidence type="ECO:0000313" key="2">
    <source>
        <dbReference type="EMBL" id="QGG47041.1"/>
    </source>
</evidence>
<dbReference type="SUPFAM" id="SSF52540">
    <property type="entry name" value="P-loop containing nucleoside triphosphate hydrolases"/>
    <property type="match status" value="1"/>
</dbReference>
<proteinExistence type="predicted"/>
<dbReference type="PANTHER" id="PTHR30050">
    <property type="entry name" value="CHROMOSOMAL REPLICATION INITIATOR PROTEIN DNAA"/>
    <property type="match status" value="1"/>
</dbReference>
<dbReference type="AlphaFoldDB" id="A0A5Q2MYK1"/>
<accession>A0A5Q2MYK1</accession>
<dbReference type="Pfam" id="PF01695">
    <property type="entry name" value="IstB_IS21"/>
    <property type="match status" value="1"/>
</dbReference>
<dbReference type="InterPro" id="IPR027417">
    <property type="entry name" value="P-loop_NTPase"/>
</dbReference>
<dbReference type="SMART" id="SM00382">
    <property type="entry name" value="AAA"/>
    <property type="match status" value="1"/>
</dbReference>
<keyword evidence="3" id="KW-1185">Reference proteome</keyword>
<protein>
    <submittedName>
        <fullName evidence="2">DNA replication protein</fullName>
    </submittedName>
</protein>
<dbReference type="NCBIfam" id="NF005304">
    <property type="entry name" value="PRK06835.1"/>
    <property type="match status" value="1"/>
</dbReference>
<dbReference type="GO" id="GO:0006260">
    <property type="term" value="P:DNA replication"/>
    <property type="evidence" value="ECO:0007669"/>
    <property type="project" value="TreeGrafter"/>
</dbReference>
<dbReference type="InterPro" id="IPR003593">
    <property type="entry name" value="AAA+_ATPase"/>
</dbReference>
<gene>
    <name evidence="2" type="ORF">FTV88_0885</name>
</gene>
<dbReference type="PANTHER" id="PTHR30050:SF4">
    <property type="entry name" value="ATP-BINDING PROTEIN RV3427C IN INSERTION SEQUENCE-RELATED"/>
    <property type="match status" value="1"/>
</dbReference>
<dbReference type="KEGG" id="hcv:FTV88_0885"/>
<sequence length="317" mass="36622">MIDRDTKRLRKQAERDRRVEEIYQKDKKLYEIDQALRLTGIQLLQLALGKISLQEQEALSKKRSQLSEEREKRLKALGLDQKLYEVQWDCPQCHDRGWIDFGVKCTCLIQEEINTAFAQSGLTEEMKDQTFESFDLTWYKEQRDGLALAQKMDKVLALCRNFAREVIAGKRQKDLLFYGAVGTGKTHLSSAIANAVLAEGKSVVYRTISQIITTIYEAKFDFQNQGRQPEVLKGLRQADLVIIDDLGTEKTTEFVVQELFELINDRQRMGKPLLISTNMALRDLPSRYSMRTADRLITRSICIQFEGMSIRQLKAEK</sequence>
<dbReference type="RefSeq" id="WP_153724502.1">
    <property type="nucleotide sequence ID" value="NZ_CP045875.1"/>
</dbReference>
<name>A0A5Q2MYK1_9FIRM</name>
<reference evidence="3" key="1">
    <citation type="submission" date="2019-11" db="EMBL/GenBank/DDBJ databases">
        <title>Genome sequence of Heliorestis convoluta strain HH, an alkaliphilic and minimalistic phototrophic bacterium from a soda lake in Egypt.</title>
        <authorList>
            <person name="Dewey E.D."/>
            <person name="Stokes L.M."/>
            <person name="Burchell B.M."/>
            <person name="Shaffer K.N."/>
            <person name="Huntington A.M."/>
            <person name="Baker J.M."/>
            <person name="Nadendla S."/>
            <person name="Giglio M.G."/>
            <person name="Touchman J.W."/>
            <person name="Blankenship R.E."/>
            <person name="Madigan M.T."/>
            <person name="Sattley W.M."/>
        </authorList>
    </citation>
    <scope>NUCLEOTIDE SEQUENCE [LARGE SCALE GENOMIC DNA]</scope>
    <source>
        <strain evidence="3">HH</strain>
    </source>
</reference>
<feature type="domain" description="AAA+ ATPase" evidence="1">
    <location>
        <begin position="171"/>
        <end position="302"/>
    </location>
</feature>